<reference evidence="2 3" key="1">
    <citation type="submission" date="2016-10" db="EMBL/GenBank/DDBJ databases">
        <authorList>
            <person name="de Groot N.N."/>
        </authorList>
    </citation>
    <scope>NUCLEOTIDE SEQUENCE [LARGE SCALE GENOMIC DNA]</scope>
    <source>
        <strain evidence="2 3">DSM 19547</strain>
    </source>
</reference>
<dbReference type="OrthoDB" id="9812260at2"/>
<sequence>MPRRSRRLPSVVAATFAFVTLFAALGWATFSFMIEERLAGLEVAVQTASVADRSSALGLNFEKALEREWHSIQAVASTVSVADAASAQGRLRALANSMVQIDSVSVIAASGDVVASSDPARVGRDVGGQPWFRRGLAAGYVGEEEGASAAERLRYLNMAVPIETAGGRVNGVLSYRLEANWMARYLEEGAEALRMDVVVVDSAGDAVFEAMSLGRTAYDSVARATVTSRGAGVYLLDEGPSDPVLIAVPEKLAQAPFNALDWRIVAMVPADIAGAGYFALSRAAGGVLFAFGSLLLIGTYLFVAHFIRPLSTLAKDAEALIAGQETYPREVSSSREGAAISSALARLSLAGS</sequence>
<dbReference type="AlphaFoldDB" id="A0A1I5VGH5"/>
<keyword evidence="1" id="KW-0812">Transmembrane</keyword>
<dbReference type="EMBL" id="FOXA01000030">
    <property type="protein sequence ID" value="SFQ06492.1"/>
    <property type="molecule type" value="Genomic_DNA"/>
</dbReference>
<dbReference type="InterPro" id="IPR029151">
    <property type="entry name" value="Sensor-like_sf"/>
</dbReference>
<dbReference type="Gene3D" id="3.30.450.20">
    <property type="entry name" value="PAS domain"/>
    <property type="match status" value="1"/>
</dbReference>
<dbReference type="STRING" id="441119.SAMN04488047_13024"/>
<dbReference type="RefSeq" id="WP_093425207.1">
    <property type="nucleotide sequence ID" value="NZ_FOXA01000030.1"/>
</dbReference>
<protein>
    <recommendedName>
        <fullName evidence="4">HAMP domain-containing protein</fullName>
    </recommendedName>
</protein>
<keyword evidence="1" id="KW-1133">Transmembrane helix</keyword>
<dbReference type="Proteomes" id="UP000199356">
    <property type="component" value="Unassembled WGS sequence"/>
</dbReference>
<evidence type="ECO:0000313" key="3">
    <source>
        <dbReference type="Proteomes" id="UP000199356"/>
    </source>
</evidence>
<accession>A0A1I5VGH5</accession>
<dbReference type="CDD" id="cd12914">
    <property type="entry name" value="PDC1_DGC_like"/>
    <property type="match status" value="1"/>
</dbReference>
<proteinExistence type="predicted"/>
<organism evidence="2 3">
    <name type="scientific">Tranquillimonas alkanivorans</name>
    <dbReference type="NCBI Taxonomy" id="441119"/>
    <lineage>
        <taxon>Bacteria</taxon>
        <taxon>Pseudomonadati</taxon>
        <taxon>Pseudomonadota</taxon>
        <taxon>Alphaproteobacteria</taxon>
        <taxon>Rhodobacterales</taxon>
        <taxon>Roseobacteraceae</taxon>
        <taxon>Tranquillimonas</taxon>
    </lineage>
</organism>
<evidence type="ECO:0000313" key="2">
    <source>
        <dbReference type="EMBL" id="SFQ06492.1"/>
    </source>
</evidence>
<gene>
    <name evidence="2" type="ORF">SAMN04488047_13024</name>
</gene>
<evidence type="ECO:0008006" key="4">
    <source>
        <dbReference type="Google" id="ProtNLM"/>
    </source>
</evidence>
<name>A0A1I5VGH5_9RHOB</name>
<evidence type="ECO:0000256" key="1">
    <source>
        <dbReference type="SAM" id="Phobius"/>
    </source>
</evidence>
<feature type="transmembrane region" description="Helical" evidence="1">
    <location>
        <begin position="287"/>
        <end position="307"/>
    </location>
</feature>
<keyword evidence="1" id="KW-0472">Membrane</keyword>
<dbReference type="SUPFAM" id="SSF103190">
    <property type="entry name" value="Sensory domain-like"/>
    <property type="match status" value="1"/>
</dbReference>
<keyword evidence="3" id="KW-1185">Reference proteome</keyword>